<organism evidence="3 4">
    <name type="scientific">Eiseniibacteriota bacterium</name>
    <dbReference type="NCBI Taxonomy" id="2212470"/>
    <lineage>
        <taxon>Bacteria</taxon>
        <taxon>Candidatus Eiseniibacteriota</taxon>
    </lineage>
</organism>
<comment type="caution">
    <text evidence="3">The sequence shown here is derived from an EMBL/GenBank/DDBJ whole genome shotgun (WGS) entry which is preliminary data.</text>
</comment>
<protein>
    <submittedName>
        <fullName evidence="3">Uncharacterized protein</fullName>
    </submittedName>
</protein>
<keyword evidence="2" id="KW-0732">Signal</keyword>
<feature type="signal peptide" evidence="2">
    <location>
        <begin position="1"/>
        <end position="28"/>
    </location>
</feature>
<feature type="chain" id="PRO_5036797033" evidence="2">
    <location>
        <begin position="29"/>
        <end position="443"/>
    </location>
</feature>
<gene>
    <name evidence="3" type="ORF">KC729_11920</name>
</gene>
<evidence type="ECO:0000256" key="2">
    <source>
        <dbReference type="SAM" id="SignalP"/>
    </source>
</evidence>
<reference evidence="3" key="1">
    <citation type="submission" date="2020-04" db="EMBL/GenBank/DDBJ databases">
        <authorList>
            <person name="Zhang T."/>
        </authorList>
    </citation>
    <scope>NUCLEOTIDE SEQUENCE</scope>
    <source>
        <strain evidence="3">HKST-UBA01</strain>
    </source>
</reference>
<dbReference type="Proteomes" id="UP000697710">
    <property type="component" value="Unassembled WGS sequence"/>
</dbReference>
<sequence>MSPSFLGSRRALGGAAGLLALASLLISAQTKDVLEGEAVPPGPGPVHLAPTLCFSLESDCPGGAAAPSDTGSESATDSDDTSAGRTRSLGLPADFRRVVVAREPRTAKLVGPGGEILFEYPLSRSFLGVGNVLADPTFYTQQIRVRDGLGEVFRAYVASSEVDCLGPAEVYAIHRDGPEVVLETSTGFVLSDREGGRIPLLDGLLYAQFAAGTLWALGSAEPKPPWALRSRANSNLLLCRYALDGRPIASTDLGTREWPLFPTLSSGGALCTVIRDSLGSSLVYADEDDVAIRRLPVRRGPQCLDESQIVLAADALFVIYETSTLEEVRRFEVPWRDLGMEDGGYIDSAALVSPDLLAAVVVPGPTPHDADHPAIPEAVLLTTSGSAEAILLDWPGYHADSPKGRGAVRPTCSSPGPGLVCVDVPEVGFAVYDARASMGDGSR</sequence>
<evidence type="ECO:0000256" key="1">
    <source>
        <dbReference type="SAM" id="MobiDB-lite"/>
    </source>
</evidence>
<feature type="region of interest" description="Disordered" evidence="1">
    <location>
        <begin position="63"/>
        <end position="88"/>
    </location>
</feature>
<dbReference type="EMBL" id="JAGQHR010000368">
    <property type="protein sequence ID" value="MCA9728384.1"/>
    <property type="molecule type" value="Genomic_DNA"/>
</dbReference>
<name>A0A956RRA4_UNCEI</name>
<evidence type="ECO:0000313" key="4">
    <source>
        <dbReference type="Proteomes" id="UP000697710"/>
    </source>
</evidence>
<evidence type="ECO:0000313" key="3">
    <source>
        <dbReference type="EMBL" id="MCA9728384.1"/>
    </source>
</evidence>
<proteinExistence type="predicted"/>
<reference evidence="3" key="2">
    <citation type="journal article" date="2021" name="Microbiome">
        <title>Successional dynamics and alternative stable states in a saline activated sludge microbial community over 9 years.</title>
        <authorList>
            <person name="Wang Y."/>
            <person name="Ye J."/>
            <person name="Ju F."/>
            <person name="Liu L."/>
            <person name="Boyd J.A."/>
            <person name="Deng Y."/>
            <person name="Parks D.H."/>
            <person name="Jiang X."/>
            <person name="Yin X."/>
            <person name="Woodcroft B.J."/>
            <person name="Tyson G.W."/>
            <person name="Hugenholtz P."/>
            <person name="Polz M.F."/>
            <person name="Zhang T."/>
        </authorList>
    </citation>
    <scope>NUCLEOTIDE SEQUENCE</scope>
    <source>
        <strain evidence="3">HKST-UBA01</strain>
    </source>
</reference>
<dbReference type="AlphaFoldDB" id="A0A956RRA4"/>
<accession>A0A956RRA4</accession>
<feature type="compositionally biased region" description="Low complexity" evidence="1">
    <location>
        <begin position="68"/>
        <end position="88"/>
    </location>
</feature>